<evidence type="ECO:0000313" key="2">
    <source>
        <dbReference type="EMBL" id="KRM74389.1"/>
    </source>
</evidence>
<dbReference type="RefSeq" id="WP_056997207.1">
    <property type="nucleotide sequence ID" value="NZ_AYYR01000082.1"/>
</dbReference>
<gene>
    <name evidence="2" type="ORF">FC82_GL000146</name>
</gene>
<feature type="coiled-coil region" evidence="1">
    <location>
        <begin position="170"/>
        <end position="238"/>
    </location>
</feature>
<dbReference type="AlphaFoldDB" id="A0A0R2B629"/>
<dbReference type="EMBL" id="AYYR01000082">
    <property type="protein sequence ID" value="KRM74389.1"/>
    <property type="molecule type" value="Genomic_DNA"/>
</dbReference>
<dbReference type="PATRIC" id="fig|1423733.4.peg.162"/>
<evidence type="ECO:0000313" key="3">
    <source>
        <dbReference type="Proteomes" id="UP000051845"/>
    </source>
</evidence>
<proteinExistence type="predicted"/>
<keyword evidence="1" id="KW-0175">Coiled coil</keyword>
<sequence>MLNKKYLLTKEDRAAYSAELNDAQSAFLQNNIFHAAQSLFLNQDFADGHQWRLIALNHDPAQQLRCECGRKLKNQYVIEDAATHETHKLGSTHFAMHMGIPDKLASQVARHVHRFNVGLDEILYKHHHNEFPDDGFARYIQRRATRRSEQIQAFLDLGLPPYDSWLAEFQDDYNAEIYAAKAEKERAERVKRQAKQQREWAEQEKQLMKERRVYAQQIKQEETRFEAEKRQKEQQLDTTIKARQLTHKQWLTERYMPYQQWSRKYGRKLIEPFATGLTKRPINDPHPIFISPIECGLIALYLHDHTQGDLITVTDTATWLAEIVGENETAQAAASQRLSQILGRVFQRLTTRKLLTTAGEKDAFFLISEAFADLPDFKA</sequence>
<reference evidence="2 3" key="1">
    <citation type="journal article" date="2015" name="Genome Announc.">
        <title>Expanding the biotechnology potential of lactobacilli through comparative genomics of 213 strains and associated genera.</title>
        <authorList>
            <person name="Sun Z."/>
            <person name="Harris H.M."/>
            <person name="McCann A."/>
            <person name="Guo C."/>
            <person name="Argimon S."/>
            <person name="Zhang W."/>
            <person name="Yang X."/>
            <person name="Jeffery I.B."/>
            <person name="Cooney J.C."/>
            <person name="Kagawa T.F."/>
            <person name="Liu W."/>
            <person name="Song Y."/>
            <person name="Salvetti E."/>
            <person name="Wrobel A."/>
            <person name="Rasinkangas P."/>
            <person name="Parkhill J."/>
            <person name="Rea M.C."/>
            <person name="O'Sullivan O."/>
            <person name="Ritari J."/>
            <person name="Douillard F.P."/>
            <person name="Paul Ross R."/>
            <person name="Yang R."/>
            <person name="Briner A.E."/>
            <person name="Felis G.E."/>
            <person name="de Vos W.M."/>
            <person name="Barrangou R."/>
            <person name="Klaenhammer T.R."/>
            <person name="Caufield P.W."/>
            <person name="Cui Y."/>
            <person name="Zhang H."/>
            <person name="O'Toole P.W."/>
        </authorList>
    </citation>
    <scope>NUCLEOTIDE SEQUENCE [LARGE SCALE GENOMIC DNA]</scope>
    <source>
        <strain evidence="2 3">DSM 20515</strain>
    </source>
</reference>
<protein>
    <submittedName>
        <fullName evidence="2">Uncharacterized protein</fullName>
    </submittedName>
</protein>
<accession>A0A0R2B629</accession>
<name>A0A0R2B629_SECCO</name>
<dbReference type="Proteomes" id="UP000051845">
    <property type="component" value="Unassembled WGS sequence"/>
</dbReference>
<comment type="caution">
    <text evidence="2">The sequence shown here is derived from an EMBL/GenBank/DDBJ whole genome shotgun (WGS) entry which is preliminary data.</text>
</comment>
<organism evidence="2 3">
    <name type="scientific">Secundilactobacillus collinoides DSM 20515 = JCM 1123</name>
    <dbReference type="NCBI Taxonomy" id="1423733"/>
    <lineage>
        <taxon>Bacteria</taxon>
        <taxon>Bacillati</taxon>
        <taxon>Bacillota</taxon>
        <taxon>Bacilli</taxon>
        <taxon>Lactobacillales</taxon>
        <taxon>Lactobacillaceae</taxon>
        <taxon>Secundilactobacillus</taxon>
    </lineage>
</organism>
<evidence type="ECO:0000256" key="1">
    <source>
        <dbReference type="SAM" id="Coils"/>
    </source>
</evidence>